<evidence type="ECO:0000313" key="4">
    <source>
        <dbReference type="Proteomes" id="UP001437256"/>
    </source>
</evidence>
<name>A0ABR2Z9E0_9AGAR</name>
<keyword evidence="2" id="KW-1133">Transmembrane helix</keyword>
<feature type="transmembrane region" description="Helical" evidence="2">
    <location>
        <begin position="351"/>
        <end position="371"/>
    </location>
</feature>
<feature type="region of interest" description="Disordered" evidence="1">
    <location>
        <begin position="189"/>
        <end position="208"/>
    </location>
</feature>
<evidence type="ECO:0000256" key="1">
    <source>
        <dbReference type="SAM" id="MobiDB-lite"/>
    </source>
</evidence>
<gene>
    <name evidence="3" type="ORF">AAF712_015441</name>
</gene>
<feature type="region of interest" description="Disordered" evidence="1">
    <location>
        <begin position="63"/>
        <end position="172"/>
    </location>
</feature>
<dbReference type="Proteomes" id="UP001437256">
    <property type="component" value="Unassembled WGS sequence"/>
</dbReference>
<keyword evidence="2" id="KW-0812">Transmembrane</keyword>
<dbReference type="Gene3D" id="3.60.130.30">
    <property type="match status" value="1"/>
</dbReference>
<keyword evidence="2" id="KW-0472">Membrane</keyword>
<sequence length="536" mass="59830">MPLAVSTNYRTKDAIRTLFCTKKTRTGTRYSLFVVESDTTLDALLHSTLSNHNDPFASPLLTPSLSRCSSPDPPIDESSEALEERPLAPHQPSPLDAAPIPVKKKRKRKRPTSDGVGITGDCVGRRSSKRSRLEAGTLLETDGVEKPQQKSHKNRAKKRRQPQRPTFTNTDILPTLAAAHATRHVLSATEARSEDGVEQNEVPASHLRSKAASTGYIGNPRCSLPDKHVYRLDELVGNGVNDFVLIKHKENETQYISCPETDKVFALAVPGPTDRASWNKNTRVAADVLREKCPDCRFPDVDLGRQGGINNINYGISFGNGQPKPMILNDQGRKRKAVMEDIRRHIPFQRIAGWMSTIFLTWAPLLFSYYATTMSALLEKYPELETPFSGIVFAAFAVNFGPKTVCLPHRDSKNLAFGWCAITTLGNFDYTKGSHLVLWDLRIVIEFPPGSTIFIPSALICHFNTAIGDDKERFSFTCYSAGGIFRWVDHGFQRETDYRKTAEAKSNAHLDATCWDRGVGYFSTIEELKKMASKRK</sequence>
<organism evidence="3 4">
    <name type="scientific">Marasmius tenuissimus</name>
    <dbReference type="NCBI Taxonomy" id="585030"/>
    <lineage>
        <taxon>Eukaryota</taxon>
        <taxon>Fungi</taxon>
        <taxon>Dikarya</taxon>
        <taxon>Basidiomycota</taxon>
        <taxon>Agaricomycotina</taxon>
        <taxon>Agaricomycetes</taxon>
        <taxon>Agaricomycetidae</taxon>
        <taxon>Agaricales</taxon>
        <taxon>Marasmiineae</taxon>
        <taxon>Marasmiaceae</taxon>
        <taxon>Marasmius</taxon>
    </lineage>
</organism>
<feature type="compositionally biased region" description="Polar residues" evidence="1">
    <location>
        <begin position="163"/>
        <end position="172"/>
    </location>
</feature>
<accession>A0ABR2Z9E0</accession>
<reference evidence="3 4" key="1">
    <citation type="submission" date="2024-05" db="EMBL/GenBank/DDBJ databases">
        <title>A draft genome resource for the thread blight pathogen Marasmius tenuissimus strain MS-2.</title>
        <authorList>
            <person name="Yulfo-Soto G.E."/>
            <person name="Baruah I.K."/>
            <person name="Amoako-Attah I."/>
            <person name="Bukari Y."/>
            <person name="Meinhardt L.W."/>
            <person name="Bailey B.A."/>
            <person name="Cohen S.P."/>
        </authorList>
    </citation>
    <scope>NUCLEOTIDE SEQUENCE [LARGE SCALE GENOMIC DNA]</scope>
    <source>
        <strain evidence="3 4">MS-2</strain>
    </source>
</reference>
<comment type="caution">
    <text evidence="3">The sequence shown here is derived from an EMBL/GenBank/DDBJ whole genome shotgun (WGS) entry which is preliminary data.</text>
</comment>
<feature type="compositionally biased region" description="Basic residues" evidence="1">
    <location>
        <begin position="149"/>
        <end position="162"/>
    </location>
</feature>
<keyword evidence="4" id="KW-1185">Reference proteome</keyword>
<proteinExistence type="predicted"/>
<evidence type="ECO:0000313" key="3">
    <source>
        <dbReference type="EMBL" id="KAL0057905.1"/>
    </source>
</evidence>
<dbReference type="EMBL" id="JBBXMP010000412">
    <property type="protein sequence ID" value="KAL0057905.1"/>
    <property type="molecule type" value="Genomic_DNA"/>
</dbReference>
<evidence type="ECO:0000256" key="2">
    <source>
        <dbReference type="SAM" id="Phobius"/>
    </source>
</evidence>
<protein>
    <submittedName>
        <fullName evidence="3">Uncharacterized protein</fullName>
    </submittedName>
</protein>